<reference evidence="1 2" key="1">
    <citation type="submission" date="2016-02" db="EMBL/GenBank/DDBJ databases">
        <title>Band-tailed pigeon sequencing and assembly.</title>
        <authorList>
            <person name="Soares A.E."/>
            <person name="Novak B.J."/>
            <person name="Rice E.S."/>
            <person name="O'Connell B."/>
            <person name="Chang D."/>
            <person name="Weber S."/>
            <person name="Shapiro B."/>
        </authorList>
    </citation>
    <scope>NUCLEOTIDE SEQUENCE [LARGE SCALE GENOMIC DNA]</scope>
    <source>
        <strain evidence="1">BTP2013</strain>
        <tissue evidence="1">Blood</tissue>
    </source>
</reference>
<gene>
    <name evidence="1" type="ORF">AV530_000356</name>
</gene>
<dbReference type="OrthoDB" id="6151406at2759"/>
<sequence>MHDFGAKIQDFLDKLHHFGDKIYHIWDKIQQFQDRIHHFEDNIHHFVGKIQHSGDSMQHLGDKIHHFVAAFAMTFHFYSNGAKMGTRPEGSMSGNLGNTSRFYVPCTPLGFGGNFSCAVEENVGKTWVEGPLSNMVDITVSNLQHLDHSL</sequence>
<organism evidence="1 2">
    <name type="scientific">Patagioenas fasciata monilis</name>
    <dbReference type="NCBI Taxonomy" id="372326"/>
    <lineage>
        <taxon>Eukaryota</taxon>
        <taxon>Metazoa</taxon>
        <taxon>Chordata</taxon>
        <taxon>Craniata</taxon>
        <taxon>Vertebrata</taxon>
        <taxon>Euteleostomi</taxon>
        <taxon>Archelosauria</taxon>
        <taxon>Archosauria</taxon>
        <taxon>Dinosauria</taxon>
        <taxon>Saurischia</taxon>
        <taxon>Theropoda</taxon>
        <taxon>Coelurosauria</taxon>
        <taxon>Aves</taxon>
        <taxon>Neognathae</taxon>
        <taxon>Neoaves</taxon>
        <taxon>Columbimorphae</taxon>
        <taxon>Columbiformes</taxon>
        <taxon>Columbidae</taxon>
        <taxon>Patagioenas</taxon>
    </lineage>
</organism>
<proteinExistence type="predicted"/>
<comment type="caution">
    <text evidence="1">The sequence shown here is derived from an EMBL/GenBank/DDBJ whole genome shotgun (WGS) entry which is preliminary data.</text>
</comment>
<accession>A0A1V4K9T5</accession>
<keyword evidence="2" id="KW-1185">Reference proteome</keyword>
<protein>
    <submittedName>
        <fullName evidence="1">Uncharacterized protein</fullName>
    </submittedName>
</protein>
<dbReference type="AlphaFoldDB" id="A0A1V4K9T5"/>
<dbReference type="Proteomes" id="UP000190648">
    <property type="component" value="Unassembled WGS sequence"/>
</dbReference>
<evidence type="ECO:0000313" key="1">
    <source>
        <dbReference type="EMBL" id="OPJ81240.1"/>
    </source>
</evidence>
<evidence type="ECO:0000313" key="2">
    <source>
        <dbReference type="Proteomes" id="UP000190648"/>
    </source>
</evidence>
<name>A0A1V4K9T5_PATFA</name>
<dbReference type="EMBL" id="LSYS01004015">
    <property type="protein sequence ID" value="OPJ81240.1"/>
    <property type="molecule type" value="Genomic_DNA"/>
</dbReference>